<sequence>MDEDYENYTDDDYVDELKQYAQAIKSEQAQDEAEQRKQLAEMVGGYMGLWWYLRSFSSSTARNIRTYAAVADREAKIEAWTNGTPEDSKSAKLSAAAEERAKKLAPFRDLPGSKDQQVMLINEFGACAVCAPYVGKTYTLEEAQELVPFHPNCRCTLVRVENDSKGALVAGISAGAFRYQDEKGPQLSEKDIAELLDYFDTPDSVLARGEDVDGHLDSKDALGVTWDENTILIHSQADRATLAEELYHLKQLMEGAKFDAAHMNSIEIEAKQFLIDNASVLKLSQVEIDATLSQMQNYK</sequence>
<dbReference type="EMBL" id="CP020928">
    <property type="protein sequence ID" value="AWF95600.1"/>
    <property type="molecule type" value="Genomic_DNA"/>
</dbReference>
<dbReference type="Proteomes" id="UP000244870">
    <property type="component" value="Chromosome"/>
</dbReference>
<reference evidence="1 2" key="1">
    <citation type="submission" date="2017-04" db="EMBL/GenBank/DDBJ databases">
        <title>Weissella cibaria strain m2 complete genome.</title>
        <authorList>
            <person name="Pan Q."/>
            <person name="Tan M."/>
            <person name="Yao F."/>
            <person name="Su S."/>
        </authorList>
    </citation>
    <scope>NUCLEOTIDE SEQUENCE [LARGE SCALE GENOMIC DNA]</scope>
    <source>
        <strain evidence="1 2">M2</strain>
    </source>
</reference>
<dbReference type="AlphaFoldDB" id="A0A2S1KRI3"/>
<name>A0A2S1KRI3_9LACO</name>
<evidence type="ECO:0008006" key="3">
    <source>
        <dbReference type="Google" id="ProtNLM"/>
    </source>
</evidence>
<evidence type="ECO:0000313" key="1">
    <source>
        <dbReference type="EMBL" id="AWF95600.1"/>
    </source>
</evidence>
<evidence type="ECO:0000313" key="2">
    <source>
        <dbReference type="Proteomes" id="UP000244870"/>
    </source>
</evidence>
<accession>A0A2S1KRI3</accession>
<gene>
    <name evidence="1" type="ORF">B6254_1194</name>
</gene>
<dbReference type="RefSeq" id="WP_108730440.1">
    <property type="nucleotide sequence ID" value="NZ_CP020928.1"/>
</dbReference>
<proteinExistence type="predicted"/>
<organism evidence="1 2">
    <name type="scientific">Weissella cibaria</name>
    <dbReference type="NCBI Taxonomy" id="137591"/>
    <lineage>
        <taxon>Bacteria</taxon>
        <taxon>Bacillati</taxon>
        <taxon>Bacillota</taxon>
        <taxon>Bacilli</taxon>
        <taxon>Lactobacillales</taxon>
        <taxon>Lactobacillaceae</taxon>
        <taxon>Weissella</taxon>
    </lineage>
</organism>
<protein>
    <recommendedName>
        <fullName evidence="3">Phage head morphogenesis domain-containing protein</fullName>
    </recommendedName>
</protein>